<dbReference type="EMBL" id="FOVL01000005">
    <property type="protein sequence ID" value="SFN44941.1"/>
    <property type="molecule type" value="Genomic_DNA"/>
</dbReference>
<name>A0A1I4Z3V2_9FLAO</name>
<dbReference type="RefSeq" id="WP_093406847.1">
    <property type="nucleotide sequence ID" value="NZ_FOVL01000005.1"/>
</dbReference>
<dbReference type="AlphaFoldDB" id="A0A1I4Z3V2"/>
<keyword evidence="3" id="KW-1185">Reference proteome</keyword>
<feature type="region of interest" description="Disordered" evidence="1">
    <location>
        <begin position="1"/>
        <end position="55"/>
    </location>
</feature>
<evidence type="ECO:0000313" key="2">
    <source>
        <dbReference type="EMBL" id="SFN44941.1"/>
    </source>
</evidence>
<feature type="compositionally biased region" description="Basic and acidic residues" evidence="1">
    <location>
        <begin position="35"/>
        <end position="50"/>
    </location>
</feature>
<proteinExistence type="predicted"/>
<dbReference type="OrthoDB" id="10016868at2"/>
<accession>A0A1I4Z3V2</accession>
<evidence type="ECO:0000256" key="1">
    <source>
        <dbReference type="SAM" id="MobiDB-lite"/>
    </source>
</evidence>
<evidence type="ECO:0000313" key="3">
    <source>
        <dbReference type="Proteomes" id="UP000199153"/>
    </source>
</evidence>
<sequence>MSKNGSKSAHKYLGNSWGLSKSHRSDSSIFTTKSQEAKKKELIRKTEQRERRKRTREQYNSLCNKFGIKKRKNDPVLQIIKGKFCGLKHQKDRQLILDNIINFEKYCEHFGETFNLHRYYNLEWYKINFHKDYPEIFSETDSEFNRNAAAFEKKNTLRNNVSQEAFVKLLEMKHKLRK</sequence>
<gene>
    <name evidence="2" type="ORF">SAMN05660413_01074</name>
</gene>
<reference evidence="2 3" key="1">
    <citation type="submission" date="2016-10" db="EMBL/GenBank/DDBJ databases">
        <authorList>
            <person name="de Groot N.N."/>
        </authorList>
    </citation>
    <scope>NUCLEOTIDE SEQUENCE [LARGE SCALE GENOMIC DNA]</scope>
    <source>
        <strain evidence="2 3">DSM 17794</strain>
    </source>
</reference>
<dbReference type="Proteomes" id="UP000199153">
    <property type="component" value="Unassembled WGS sequence"/>
</dbReference>
<organism evidence="2 3">
    <name type="scientific">Salegentibacter flavus</name>
    <dbReference type="NCBI Taxonomy" id="287099"/>
    <lineage>
        <taxon>Bacteria</taxon>
        <taxon>Pseudomonadati</taxon>
        <taxon>Bacteroidota</taxon>
        <taxon>Flavobacteriia</taxon>
        <taxon>Flavobacteriales</taxon>
        <taxon>Flavobacteriaceae</taxon>
        <taxon>Salegentibacter</taxon>
    </lineage>
</organism>
<protein>
    <submittedName>
        <fullName evidence="2">Uncharacterized protein</fullName>
    </submittedName>
</protein>